<evidence type="ECO:0000313" key="5">
    <source>
        <dbReference type="Proteomes" id="UP000198553"/>
    </source>
</evidence>
<dbReference type="STRING" id="930146.SAMN05192533_101287"/>
<keyword evidence="1" id="KW-1015">Disulfide bond</keyword>
<feature type="chain" id="PRO_5011531094" evidence="2">
    <location>
        <begin position="23"/>
        <end position="175"/>
    </location>
</feature>
<dbReference type="EMBL" id="FOBW01000001">
    <property type="protein sequence ID" value="SEM17060.1"/>
    <property type="molecule type" value="Genomic_DNA"/>
</dbReference>
<name>A0A1H7W6G4_9BACI</name>
<dbReference type="AlphaFoldDB" id="A0A1H7W6G4"/>
<dbReference type="Gene3D" id="3.40.30.10">
    <property type="entry name" value="Glutaredoxin"/>
    <property type="match status" value="1"/>
</dbReference>
<evidence type="ECO:0000313" key="4">
    <source>
        <dbReference type="EMBL" id="SEM17060.1"/>
    </source>
</evidence>
<sequence length="175" mass="19730">MIKKVLMISTLLLLFMVGITQATDSESNEEKINLQQGMKMSADVSKQAPEFSLRTLEGNEVKLSDYKGKKVIINFWATWCPPCKAEMPAMQKLYERVNGQFDLLAINIDPKNDVAGFVNDNRITFPVLLDESGKINESYSILSVPTTFLVDEKGIIVKKHIGAMTLDQMEEFISY</sequence>
<keyword evidence="2" id="KW-0732">Signal</keyword>
<dbReference type="PANTHER" id="PTHR42852:SF13">
    <property type="entry name" value="PROTEIN DIPZ"/>
    <property type="match status" value="1"/>
</dbReference>
<dbReference type="PROSITE" id="PS51352">
    <property type="entry name" value="THIOREDOXIN_2"/>
    <property type="match status" value="1"/>
</dbReference>
<dbReference type="GO" id="GO:0016491">
    <property type="term" value="F:oxidoreductase activity"/>
    <property type="evidence" value="ECO:0007669"/>
    <property type="project" value="InterPro"/>
</dbReference>
<dbReference type="PROSITE" id="PS00194">
    <property type="entry name" value="THIOREDOXIN_1"/>
    <property type="match status" value="1"/>
</dbReference>
<accession>A0A1H7W6G4</accession>
<gene>
    <name evidence="4" type="ORF">SAMN05192533_101287</name>
</gene>
<feature type="signal peptide" evidence="2">
    <location>
        <begin position="1"/>
        <end position="22"/>
    </location>
</feature>
<dbReference type="PANTHER" id="PTHR42852">
    <property type="entry name" value="THIOL:DISULFIDE INTERCHANGE PROTEIN DSBE"/>
    <property type="match status" value="1"/>
</dbReference>
<proteinExistence type="predicted"/>
<protein>
    <submittedName>
        <fullName evidence="4">Peroxiredoxin</fullName>
    </submittedName>
</protein>
<dbReference type="CDD" id="cd02966">
    <property type="entry name" value="TlpA_like_family"/>
    <property type="match status" value="1"/>
</dbReference>
<dbReference type="InterPro" id="IPR013766">
    <property type="entry name" value="Thioredoxin_domain"/>
</dbReference>
<dbReference type="Proteomes" id="UP000198553">
    <property type="component" value="Unassembled WGS sequence"/>
</dbReference>
<dbReference type="GO" id="GO:0016209">
    <property type="term" value="F:antioxidant activity"/>
    <property type="evidence" value="ECO:0007669"/>
    <property type="project" value="InterPro"/>
</dbReference>
<evidence type="ECO:0000259" key="3">
    <source>
        <dbReference type="PROSITE" id="PS51352"/>
    </source>
</evidence>
<evidence type="ECO:0000256" key="2">
    <source>
        <dbReference type="SAM" id="SignalP"/>
    </source>
</evidence>
<dbReference type="InterPro" id="IPR000866">
    <property type="entry name" value="AhpC/TSA"/>
</dbReference>
<feature type="domain" description="Thioredoxin" evidence="3">
    <location>
        <begin position="42"/>
        <end position="175"/>
    </location>
</feature>
<dbReference type="InterPro" id="IPR017937">
    <property type="entry name" value="Thioredoxin_CS"/>
</dbReference>
<dbReference type="SUPFAM" id="SSF52833">
    <property type="entry name" value="Thioredoxin-like"/>
    <property type="match status" value="1"/>
</dbReference>
<dbReference type="RefSeq" id="WP_244532478.1">
    <property type="nucleotide sequence ID" value="NZ_FOBW01000001.1"/>
</dbReference>
<dbReference type="Pfam" id="PF00578">
    <property type="entry name" value="AhpC-TSA"/>
    <property type="match status" value="1"/>
</dbReference>
<keyword evidence="5" id="KW-1185">Reference proteome</keyword>
<organism evidence="4 5">
    <name type="scientific">Mesobacillus persicus</name>
    <dbReference type="NCBI Taxonomy" id="930146"/>
    <lineage>
        <taxon>Bacteria</taxon>
        <taxon>Bacillati</taxon>
        <taxon>Bacillota</taxon>
        <taxon>Bacilli</taxon>
        <taxon>Bacillales</taxon>
        <taxon>Bacillaceae</taxon>
        <taxon>Mesobacillus</taxon>
    </lineage>
</organism>
<dbReference type="InterPro" id="IPR050553">
    <property type="entry name" value="Thioredoxin_ResA/DsbE_sf"/>
</dbReference>
<dbReference type="InterPro" id="IPR036249">
    <property type="entry name" value="Thioredoxin-like_sf"/>
</dbReference>
<evidence type="ECO:0000256" key="1">
    <source>
        <dbReference type="ARBA" id="ARBA00023157"/>
    </source>
</evidence>
<reference evidence="5" key="1">
    <citation type="submission" date="2016-10" db="EMBL/GenBank/DDBJ databases">
        <authorList>
            <person name="Varghese N."/>
            <person name="Submissions S."/>
        </authorList>
    </citation>
    <scope>NUCLEOTIDE SEQUENCE [LARGE SCALE GENOMIC DNA]</scope>
    <source>
        <strain evidence="5">B48,IBRC-M 10115,DSM 25386,CECT 8001</strain>
    </source>
</reference>